<evidence type="ECO:0000256" key="1">
    <source>
        <dbReference type="ARBA" id="ARBA00022737"/>
    </source>
</evidence>
<dbReference type="PROSITE" id="PS50297">
    <property type="entry name" value="ANK_REP_REGION"/>
    <property type="match status" value="3"/>
</dbReference>
<dbReference type="AlphaFoldDB" id="A0A225DSS3"/>
<dbReference type="SUPFAM" id="SSF48403">
    <property type="entry name" value="Ankyrin repeat"/>
    <property type="match status" value="1"/>
</dbReference>
<protein>
    <submittedName>
        <fullName evidence="4">Ankyrin</fullName>
    </submittedName>
</protein>
<dbReference type="InterPro" id="IPR036770">
    <property type="entry name" value="Ankyrin_rpt-contain_sf"/>
</dbReference>
<dbReference type="PROSITE" id="PS50088">
    <property type="entry name" value="ANK_REPEAT"/>
    <property type="match status" value="4"/>
</dbReference>
<dbReference type="Gene3D" id="2.120.10.80">
    <property type="entry name" value="Kelch-type beta propeller"/>
    <property type="match status" value="1"/>
</dbReference>
<gene>
    <name evidence="4" type="ORF">FRUB_02293</name>
</gene>
<dbReference type="Proteomes" id="UP000214646">
    <property type="component" value="Unassembled WGS sequence"/>
</dbReference>
<name>A0A225DSS3_9BACT</name>
<organism evidence="4 5">
    <name type="scientific">Fimbriiglobus ruber</name>
    <dbReference type="NCBI Taxonomy" id="1908690"/>
    <lineage>
        <taxon>Bacteria</taxon>
        <taxon>Pseudomonadati</taxon>
        <taxon>Planctomycetota</taxon>
        <taxon>Planctomycetia</taxon>
        <taxon>Gemmatales</taxon>
        <taxon>Gemmataceae</taxon>
        <taxon>Fimbriiglobus</taxon>
    </lineage>
</organism>
<dbReference type="SMART" id="SM00248">
    <property type="entry name" value="ANK"/>
    <property type="match status" value="7"/>
</dbReference>
<feature type="repeat" description="ANK" evidence="3">
    <location>
        <begin position="167"/>
        <end position="199"/>
    </location>
</feature>
<dbReference type="RefSeq" id="WP_088253645.1">
    <property type="nucleotide sequence ID" value="NZ_NIDE01000003.1"/>
</dbReference>
<feature type="repeat" description="ANK" evidence="3">
    <location>
        <begin position="200"/>
        <end position="232"/>
    </location>
</feature>
<reference evidence="5" key="1">
    <citation type="submission" date="2017-06" db="EMBL/GenBank/DDBJ databases">
        <title>Genome analysis of Fimbriiglobus ruber SP5, the first member of the order Planctomycetales with confirmed chitinolytic capability.</title>
        <authorList>
            <person name="Ravin N.V."/>
            <person name="Rakitin A.L."/>
            <person name="Ivanova A.A."/>
            <person name="Beletsky A.V."/>
            <person name="Kulichevskaya I.S."/>
            <person name="Mardanov A.V."/>
            <person name="Dedysh S.N."/>
        </authorList>
    </citation>
    <scope>NUCLEOTIDE SEQUENCE [LARGE SCALE GENOMIC DNA]</scope>
    <source>
        <strain evidence="5">SP5</strain>
    </source>
</reference>
<dbReference type="InterPro" id="IPR002110">
    <property type="entry name" value="Ankyrin_rpt"/>
</dbReference>
<dbReference type="PANTHER" id="PTHR24189:SF50">
    <property type="entry name" value="ANKYRIN REPEAT AND SOCS BOX PROTEIN 2"/>
    <property type="match status" value="1"/>
</dbReference>
<accession>A0A225DSS3</accession>
<dbReference type="InterPro" id="IPR011043">
    <property type="entry name" value="Gal_Oxase/kelch_b-propeller"/>
</dbReference>
<dbReference type="EMBL" id="NIDE01000003">
    <property type="protein sequence ID" value="OWK44361.1"/>
    <property type="molecule type" value="Genomic_DNA"/>
</dbReference>
<dbReference type="Gene3D" id="1.25.40.20">
    <property type="entry name" value="Ankyrin repeat-containing domain"/>
    <property type="match status" value="2"/>
</dbReference>
<keyword evidence="5" id="KW-1185">Reference proteome</keyword>
<dbReference type="Pfam" id="PF12796">
    <property type="entry name" value="Ank_2"/>
    <property type="match status" value="1"/>
</dbReference>
<dbReference type="InterPro" id="IPR015915">
    <property type="entry name" value="Kelch-typ_b-propeller"/>
</dbReference>
<comment type="caution">
    <text evidence="4">The sequence shown here is derived from an EMBL/GenBank/DDBJ whole genome shotgun (WGS) entry which is preliminary data.</text>
</comment>
<dbReference type="SUPFAM" id="SSF50965">
    <property type="entry name" value="Galactose oxidase, central domain"/>
    <property type="match status" value="1"/>
</dbReference>
<feature type="repeat" description="ANK" evidence="3">
    <location>
        <begin position="71"/>
        <end position="97"/>
    </location>
</feature>
<dbReference type="OrthoDB" id="6692170at2"/>
<evidence type="ECO:0000256" key="2">
    <source>
        <dbReference type="ARBA" id="ARBA00023043"/>
    </source>
</evidence>
<feature type="repeat" description="ANK" evidence="3">
    <location>
        <begin position="101"/>
        <end position="133"/>
    </location>
</feature>
<dbReference type="PANTHER" id="PTHR24189">
    <property type="entry name" value="MYOTROPHIN"/>
    <property type="match status" value="1"/>
</dbReference>
<keyword evidence="2 3" id="KW-0040">ANK repeat</keyword>
<evidence type="ECO:0000313" key="4">
    <source>
        <dbReference type="EMBL" id="OWK44361.1"/>
    </source>
</evidence>
<evidence type="ECO:0000256" key="3">
    <source>
        <dbReference type="PROSITE-ProRule" id="PRU00023"/>
    </source>
</evidence>
<evidence type="ECO:0000313" key="5">
    <source>
        <dbReference type="Proteomes" id="UP000214646"/>
    </source>
</evidence>
<proteinExistence type="predicted"/>
<dbReference type="InterPro" id="IPR050745">
    <property type="entry name" value="Multifunctional_regulatory"/>
</dbReference>
<keyword evidence="1" id="KW-0677">Repeat</keyword>
<sequence length="499" mass="55110">MDLKKAVREGNLEEIRSLFDAGADIRYVRPRGYTVMTDVMFRCSIAEDSQLIPIVRFLIEQGADLNASSDYGESGLSVSSGAGRLDVVRVLLEAGADPAPLEWTLLHLVVAFGSLERIRLQIQAGDDLNARDRWGRTAWLMSVLTGDIEKAELLLTAGANIEDRGRDGKTPLMCAAKRADVAMTRWLLERGADPNSANEHGYTVLHMAAGAGSQECVRLLLNAGADVHRRSGSCSMIGSVIGSARDLETMRLLVAAGADINDIYGSLRAKLTRLPHDGSIVCTPDEYQAAKHRIFGRSNPERMNFPFWKAMVSGGGCAYRARAQFDEGRIDGEAVWCFDRFGTSLTELPDGRIIEIAGEYEDFYDPDFCIYNDVFVHYGDGAFDIYGYPKDIFPPTDFHTATLVDEAIYIVGNLGYPELRRYGTTQVCRFDIGTLAIEPVETTGDGPGWISSHKAKLVDNRIELTGGKVCRLEDGEENYRDNSDTFALDIPTMTWSRRT</sequence>